<keyword evidence="8" id="KW-0444">Lipid biosynthesis</keyword>
<name>A0ABW5RAS2_9BACL</name>
<gene>
    <name evidence="20" type="ORF">ACFSUC_10545</name>
</gene>
<dbReference type="PIRSF" id="PIRSF000847">
    <property type="entry name" value="Phos_ph_gly_syn"/>
    <property type="match status" value="1"/>
</dbReference>
<protein>
    <recommendedName>
        <fullName evidence="7">CDP-diacylglycerol--glycerol-3-phosphate 3-phosphatidyltransferase</fullName>
        <ecNumber evidence="6">2.7.8.5</ecNumber>
    </recommendedName>
    <alternativeName>
        <fullName evidence="16">Phosphatidylglycerophosphate synthase</fullName>
    </alternativeName>
</protein>
<comment type="caution">
    <text evidence="20">The sequence shown here is derived from an EMBL/GenBank/DDBJ whole genome shotgun (WGS) entry which is preliminary data.</text>
</comment>
<evidence type="ECO:0000256" key="17">
    <source>
        <dbReference type="ARBA" id="ARBA00048586"/>
    </source>
</evidence>
<feature type="transmembrane region" description="Helical" evidence="19">
    <location>
        <begin position="141"/>
        <end position="159"/>
    </location>
</feature>
<evidence type="ECO:0000313" key="20">
    <source>
        <dbReference type="EMBL" id="MFD2672043.1"/>
    </source>
</evidence>
<evidence type="ECO:0000256" key="14">
    <source>
        <dbReference type="ARBA" id="ARBA00023209"/>
    </source>
</evidence>
<keyword evidence="12" id="KW-0443">Lipid metabolism</keyword>
<dbReference type="Gene3D" id="1.20.120.1760">
    <property type="match status" value="1"/>
</dbReference>
<dbReference type="InterPro" id="IPR004570">
    <property type="entry name" value="Phosphatidylglycerol_P_synth"/>
</dbReference>
<dbReference type="RefSeq" id="WP_379929530.1">
    <property type="nucleotide sequence ID" value="NZ_JBHUMM010000023.1"/>
</dbReference>
<keyword evidence="15" id="KW-1208">Phospholipid metabolism</keyword>
<comment type="catalytic activity">
    <reaction evidence="17">
        <text>a CDP-1,2-diacyl-sn-glycerol + sn-glycerol 3-phosphate = a 1,2-diacyl-sn-glycero-3-phospho-(1'-sn-glycero-3'-phosphate) + CMP + H(+)</text>
        <dbReference type="Rhea" id="RHEA:12593"/>
        <dbReference type="ChEBI" id="CHEBI:15378"/>
        <dbReference type="ChEBI" id="CHEBI:57597"/>
        <dbReference type="ChEBI" id="CHEBI:58332"/>
        <dbReference type="ChEBI" id="CHEBI:60110"/>
        <dbReference type="ChEBI" id="CHEBI:60377"/>
        <dbReference type="EC" id="2.7.8.5"/>
    </reaction>
</comment>
<comment type="pathway">
    <text evidence="3">Phospholipid metabolism; phosphatidylglycerol biosynthesis; phosphatidylglycerol from CDP-diacylglycerol: step 1/2.</text>
</comment>
<dbReference type="PROSITE" id="PS00379">
    <property type="entry name" value="CDP_ALCOHOL_P_TRANSF"/>
    <property type="match status" value="1"/>
</dbReference>
<keyword evidence="21" id="KW-1185">Reference proteome</keyword>
<comment type="function">
    <text evidence="1">This protein catalyzes the committed step to the synthesis of the acidic phospholipids.</text>
</comment>
<dbReference type="InterPro" id="IPR000462">
    <property type="entry name" value="CDP-OH_P_trans"/>
</dbReference>
<evidence type="ECO:0000256" key="18">
    <source>
        <dbReference type="RuleBase" id="RU003750"/>
    </source>
</evidence>
<comment type="similarity">
    <text evidence="5 18">Belongs to the CDP-alcohol phosphatidyltransferase class-I family.</text>
</comment>
<comment type="subcellular location">
    <subcellularLocation>
        <location evidence="2">Membrane</location>
        <topology evidence="2">Multi-pass membrane protein</topology>
    </subcellularLocation>
</comment>
<evidence type="ECO:0000256" key="15">
    <source>
        <dbReference type="ARBA" id="ARBA00023264"/>
    </source>
</evidence>
<keyword evidence="13 19" id="KW-0472">Membrane</keyword>
<dbReference type="InterPro" id="IPR048254">
    <property type="entry name" value="CDP_ALCOHOL_P_TRANSF_CS"/>
</dbReference>
<feature type="transmembrane region" description="Helical" evidence="19">
    <location>
        <begin position="12"/>
        <end position="39"/>
    </location>
</feature>
<dbReference type="InterPro" id="IPR043130">
    <property type="entry name" value="CDP-OH_PTrfase_TM_dom"/>
</dbReference>
<evidence type="ECO:0000256" key="16">
    <source>
        <dbReference type="ARBA" id="ARBA00033018"/>
    </source>
</evidence>
<keyword evidence="9 18" id="KW-0808">Transferase</keyword>
<keyword evidence="10 19" id="KW-0812">Transmembrane</keyword>
<evidence type="ECO:0000256" key="4">
    <source>
        <dbReference type="ARBA" id="ARBA00005189"/>
    </source>
</evidence>
<evidence type="ECO:0000256" key="5">
    <source>
        <dbReference type="ARBA" id="ARBA00010441"/>
    </source>
</evidence>
<evidence type="ECO:0000256" key="8">
    <source>
        <dbReference type="ARBA" id="ARBA00022516"/>
    </source>
</evidence>
<sequence length="175" mass="19611">MNAANLLTLVRFLLIPVYIGLFFFEAYWLAIMTIALSVLTDMADGYVARKYGLITYVGSMLDPLADKCMMLAIVFTLFMGEFIPWQAAAAFFIRDAGMIVGSLLLHVQGKRMAAANQLGKATTVLLYTAIVLILIQPLWGVIVLWAAIGLSFFASYRYWNQVQQMNRTQTEKHSP</sequence>
<dbReference type="Proteomes" id="UP001597497">
    <property type="component" value="Unassembled WGS sequence"/>
</dbReference>
<dbReference type="EMBL" id="JBHUMM010000023">
    <property type="protein sequence ID" value="MFD2672043.1"/>
    <property type="molecule type" value="Genomic_DNA"/>
</dbReference>
<evidence type="ECO:0000256" key="9">
    <source>
        <dbReference type="ARBA" id="ARBA00022679"/>
    </source>
</evidence>
<evidence type="ECO:0000313" key="21">
    <source>
        <dbReference type="Proteomes" id="UP001597497"/>
    </source>
</evidence>
<dbReference type="EC" id="2.7.8.5" evidence="6"/>
<organism evidence="20 21">
    <name type="scientific">Marinicrinis sediminis</name>
    <dbReference type="NCBI Taxonomy" id="1652465"/>
    <lineage>
        <taxon>Bacteria</taxon>
        <taxon>Bacillati</taxon>
        <taxon>Bacillota</taxon>
        <taxon>Bacilli</taxon>
        <taxon>Bacillales</taxon>
        <taxon>Paenibacillaceae</taxon>
    </lineage>
</organism>
<evidence type="ECO:0000256" key="1">
    <source>
        <dbReference type="ARBA" id="ARBA00003973"/>
    </source>
</evidence>
<dbReference type="PANTHER" id="PTHR14269:SF62">
    <property type="entry name" value="CDP-DIACYLGLYCEROL--GLYCEROL-3-PHOSPHATE 3-PHOSPHATIDYLTRANSFERASE 1, CHLOROPLASTIC"/>
    <property type="match status" value="1"/>
</dbReference>
<evidence type="ECO:0000256" key="2">
    <source>
        <dbReference type="ARBA" id="ARBA00004141"/>
    </source>
</evidence>
<keyword evidence="14" id="KW-0594">Phospholipid biosynthesis</keyword>
<evidence type="ECO:0000256" key="6">
    <source>
        <dbReference type="ARBA" id="ARBA00013170"/>
    </source>
</evidence>
<evidence type="ECO:0000256" key="11">
    <source>
        <dbReference type="ARBA" id="ARBA00022989"/>
    </source>
</evidence>
<keyword evidence="11 19" id="KW-1133">Transmembrane helix</keyword>
<evidence type="ECO:0000256" key="7">
    <source>
        <dbReference type="ARBA" id="ARBA00014944"/>
    </source>
</evidence>
<evidence type="ECO:0000256" key="19">
    <source>
        <dbReference type="SAM" id="Phobius"/>
    </source>
</evidence>
<dbReference type="PANTHER" id="PTHR14269">
    <property type="entry name" value="CDP-DIACYLGLYCEROL--GLYCEROL-3-PHOSPHATE 3-PHOSPHATIDYLTRANSFERASE-RELATED"/>
    <property type="match status" value="1"/>
</dbReference>
<dbReference type="InterPro" id="IPR050324">
    <property type="entry name" value="CDP-alcohol_PTase-I"/>
</dbReference>
<feature type="transmembrane region" description="Helical" evidence="19">
    <location>
        <begin position="118"/>
        <end position="135"/>
    </location>
</feature>
<evidence type="ECO:0000256" key="10">
    <source>
        <dbReference type="ARBA" id="ARBA00022692"/>
    </source>
</evidence>
<evidence type="ECO:0000256" key="3">
    <source>
        <dbReference type="ARBA" id="ARBA00005042"/>
    </source>
</evidence>
<accession>A0ABW5RAS2</accession>
<evidence type="ECO:0000256" key="12">
    <source>
        <dbReference type="ARBA" id="ARBA00023098"/>
    </source>
</evidence>
<dbReference type="Pfam" id="PF01066">
    <property type="entry name" value="CDP-OH_P_transf"/>
    <property type="match status" value="1"/>
</dbReference>
<evidence type="ECO:0000256" key="13">
    <source>
        <dbReference type="ARBA" id="ARBA00023136"/>
    </source>
</evidence>
<comment type="pathway">
    <text evidence="4">Lipid metabolism.</text>
</comment>
<proteinExistence type="inferred from homology"/>
<reference evidence="21" key="1">
    <citation type="journal article" date="2019" name="Int. J. Syst. Evol. Microbiol.">
        <title>The Global Catalogue of Microorganisms (GCM) 10K type strain sequencing project: providing services to taxonomists for standard genome sequencing and annotation.</title>
        <authorList>
            <consortium name="The Broad Institute Genomics Platform"/>
            <consortium name="The Broad Institute Genome Sequencing Center for Infectious Disease"/>
            <person name="Wu L."/>
            <person name="Ma J."/>
        </authorList>
    </citation>
    <scope>NUCLEOTIDE SEQUENCE [LARGE SCALE GENOMIC DNA]</scope>
    <source>
        <strain evidence="21">KCTC 33676</strain>
    </source>
</reference>